<dbReference type="Gene3D" id="3.40.50.1860">
    <property type="match status" value="2"/>
</dbReference>
<dbReference type="PROSITE" id="PS00924">
    <property type="entry name" value="ASP_GLU_RACEMASE_2"/>
    <property type="match status" value="1"/>
</dbReference>
<comment type="similarity">
    <text evidence="7">Belongs to the aspartate/glutamate racemases family.</text>
</comment>
<comment type="pathway">
    <text evidence="7">Cell wall biogenesis; peptidoglycan biosynthesis.</text>
</comment>
<evidence type="ECO:0000256" key="5">
    <source>
        <dbReference type="ARBA" id="ARBA00023235"/>
    </source>
</evidence>
<name>A0A0G0SIJ7_9BACT</name>
<evidence type="ECO:0000256" key="7">
    <source>
        <dbReference type="HAMAP-Rule" id="MF_00258"/>
    </source>
</evidence>
<accession>A0A0G0SIJ7</accession>
<dbReference type="GO" id="GO:0008881">
    <property type="term" value="F:glutamate racemase activity"/>
    <property type="evidence" value="ECO:0007669"/>
    <property type="project" value="UniProtKB-UniRule"/>
</dbReference>
<comment type="catalytic activity">
    <reaction evidence="1 7">
        <text>L-glutamate = D-glutamate</text>
        <dbReference type="Rhea" id="RHEA:12813"/>
        <dbReference type="ChEBI" id="CHEBI:29985"/>
        <dbReference type="ChEBI" id="CHEBI:29986"/>
        <dbReference type="EC" id="5.1.1.3"/>
    </reaction>
</comment>
<evidence type="ECO:0000256" key="2">
    <source>
        <dbReference type="ARBA" id="ARBA00013090"/>
    </source>
</evidence>
<dbReference type="GO" id="GO:0071555">
    <property type="term" value="P:cell wall organization"/>
    <property type="evidence" value="ECO:0007669"/>
    <property type="project" value="UniProtKB-KW"/>
</dbReference>
<dbReference type="InterPro" id="IPR001920">
    <property type="entry name" value="Asp/Glu_race"/>
</dbReference>
<evidence type="ECO:0000256" key="6">
    <source>
        <dbReference type="ARBA" id="ARBA00023316"/>
    </source>
</evidence>
<feature type="binding site" evidence="7">
    <location>
        <begin position="13"/>
        <end position="14"/>
    </location>
    <ligand>
        <name>substrate</name>
    </ligand>
</feature>
<reference evidence="8 9" key="1">
    <citation type="journal article" date="2015" name="Nature">
        <title>rRNA introns, odd ribosomes, and small enigmatic genomes across a large radiation of phyla.</title>
        <authorList>
            <person name="Brown C.T."/>
            <person name="Hug L.A."/>
            <person name="Thomas B.C."/>
            <person name="Sharon I."/>
            <person name="Castelle C.J."/>
            <person name="Singh A."/>
            <person name="Wilkins M.J."/>
            <person name="Williams K.H."/>
            <person name="Banfield J.F."/>
        </authorList>
    </citation>
    <scope>NUCLEOTIDE SEQUENCE [LARGE SCALE GENOMIC DNA]</scope>
</reference>
<keyword evidence="6 7" id="KW-0961">Cell wall biogenesis/degradation</keyword>
<feature type="binding site" evidence="7">
    <location>
        <begin position="77"/>
        <end position="78"/>
    </location>
    <ligand>
        <name>substrate</name>
    </ligand>
</feature>
<organism evidence="8 9">
    <name type="scientific">Candidatus Woesebacteria bacterium GW2011_GWA1_40_43</name>
    <dbReference type="NCBI Taxonomy" id="1618553"/>
    <lineage>
        <taxon>Bacteria</taxon>
        <taxon>Candidatus Woeseibacteriota</taxon>
    </lineage>
</organism>
<dbReference type="InterPro" id="IPR015942">
    <property type="entry name" value="Asp/Glu/hydantoin_racemase"/>
</dbReference>
<feature type="active site" description="Proton donor/acceptor" evidence="7">
    <location>
        <position position="76"/>
    </location>
</feature>
<keyword evidence="5 7" id="KW-0413">Isomerase</keyword>
<dbReference type="GO" id="GO:0009252">
    <property type="term" value="P:peptidoglycan biosynthetic process"/>
    <property type="evidence" value="ECO:0007669"/>
    <property type="project" value="UniProtKB-UniRule"/>
</dbReference>
<evidence type="ECO:0000256" key="3">
    <source>
        <dbReference type="ARBA" id="ARBA00022960"/>
    </source>
</evidence>
<dbReference type="Proteomes" id="UP000034293">
    <property type="component" value="Unassembled WGS sequence"/>
</dbReference>
<dbReference type="NCBIfam" id="TIGR00067">
    <property type="entry name" value="glut_race"/>
    <property type="match status" value="1"/>
</dbReference>
<sequence>MLREQDKPVGVFDSGLGGLTVVKELTKILPHENLVYLGDTARVPYGPRGVETIKRFSEENTRFLIGENVKAVVIACNTSSAVAADFLKSTFPKIPIFEVISSASNEASRGTRSIGVIGTYGTVGSHAYAKNISKNLSRTKVIEKACPLFVPFIEEGEIGSKALKLVAKGYLSELKKQKVGTLIMGCTHYPIIKNIISETMGKGVTLINPGKSVAKEVFDFLKKNNLLNRQKKKGTADFYVTDLTDRFTKVAEMFLGKKIKNDLKIARLTK</sequence>
<comment type="caution">
    <text evidence="8">The sequence shown here is derived from an EMBL/GenBank/DDBJ whole genome shotgun (WGS) entry which is preliminary data.</text>
</comment>
<dbReference type="SUPFAM" id="SSF53681">
    <property type="entry name" value="Aspartate/glutamate racemase"/>
    <property type="match status" value="2"/>
</dbReference>
<dbReference type="PANTHER" id="PTHR21198">
    <property type="entry name" value="GLUTAMATE RACEMASE"/>
    <property type="match status" value="1"/>
</dbReference>
<feature type="active site" description="Proton donor/acceptor" evidence="7">
    <location>
        <position position="186"/>
    </location>
</feature>
<keyword evidence="3 7" id="KW-0133">Cell shape</keyword>
<keyword evidence="4 7" id="KW-0573">Peptidoglycan synthesis</keyword>
<dbReference type="GO" id="GO:0008360">
    <property type="term" value="P:regulation of cell shape"/>
    <property type="evidence" value="ECO:0007669"/>
    <property type="project" value="UniProtKB-KW"/>
</dbReference>
<evidence type="ECO:0000313" key="9">
    <source>
        <dbReference type="Proteomes" id="UP000034293"/>
    </source>
</evidence>
<feature type="binding site" evidence="7">
    <location>
        <begin position="187"/>
        <end position="188"/>
    </location>
    <ligand>
        <name>substrate</name>
    </ligand>
</feature>
<dbReference type="PANTHER" id="PTHR21198:SF2">
    <property type="entry name" value="GLUTAMATE RACEMASE"/>
    <property type="match status" value="1"/>
</dbReference>
<dbReference type="EMBL" id="LBZA01000005">
    <property type="protein sequence ID" value="KKR64619.1"/>
    <property type="molecule type" value="Genomic_DNA"/>
</dbReference>
<dbReference type="EC" id="5.1.1.3" evidence="2 7"/>
<dbReference type="Pfam" id="PF01177">
    <property type="entry name" value="Asp_Glu_race"/>
    <property type="match status" value="1"/>
</dbReference>
<comment type="function">
    <text evidence="7">Provides the (R)-glutamate required for cell wall biosynthesis.</text>
</comment>
<evidence type="ECO:0000313" key="8">
    <source>
        <dbReference type="EMBL" id="KKR64619.1"/>
    </source>
</evidence>
<dbReference type="InterPro" id="IPR018187">
    <property type="entry name" value="Asp/Glu_racemase_AS_1"/>
</dbReference>
<evidence type="ECO:0000256" key="4">
    <source>
        <dbReference type="ARBA" id="ARBA00022984"/>
    </source>
</evidence>
<proteinExistence type="inferred from homology"/>
<dbReference type="PROSITE" id="PS00923">
    <property type="entry name" value="ASP_GLU_RACEMASE_1"/>
    <property type="match status" value="1"/>
</dbReference>
<dbReference type="UniPathway" id="UPA00219"/>
<dbReference type="InterPro" id="IPR004391">
    <property type="entry name" value="Glu_race"/>
</dbReference>
<protein>
    <recommendedName>
        <fullName evidence="2 7">Glutamate racemase</fullName>
        <ecNumber evidence="2 7">5.1.1.3</ecNumber>
    </recommendedName>
</protein>
<dbReference type="PATRIC" id="fig|1618553.3.peg.85"/>
<dbReference type="AlphaFoldDB" id="A0A0G0SIJ7"/>
<dbReference type="InterPro" id="IPR033134">
    <property type="entry name" value="Asp/Glu_racemase_AS_2"/>
</dbReference>
<evidence type="ECO:0000256" key="1">
    <source>
        <dbReference type="ARBA" id="ARBA00001602"/>
    </source>
</evidence>
<feature type="binding site" evidence="7">
    <location>
        <begin position="45"/>
        <end position="46"/>
    </location>
    <ligand>
        <name>substrate</name>
    </ligand>
</feature>
<dbReference type="HAMAP" id="MF_00258">
    <property type="entry name" value="Glu_racemase"/>
    <property type="match status" value="1"/>
</dbReference>
<dbReference type="FunFam" id="3.40.50.1860:FF:000001">
    <property type="entry name" value="Glutamate racemase"/>
    <property type="match status" value="1"/>
</dbReference>
<gene>
    <name evidence="7" type="primary">murI</name>
    <name evidence="8" type="ORF">UU02_C0005G0008</name>
</gene>